<dbReference type="UniPathway" id="UPA00035">
    <property type="reaction ID" value="UER00043"/>
</dbReference>
<dbReference type="InterPro" id="IPR045186">
    <property type="entry name" value="Indole-3-glycerol_P_synth"/>
</dbReference>
<keyword evidence="9" id="KW-0057">Aromatic amino acid biosynthesis</keyword>
<evidence type="ECO:0000256" key="8">
    <source>
        <dbReference type="ARBA" id="ARBA00022822"/>
    </source>
</evidence>
<evidence type="ECO:0000256" key="3">
    <source>
        <dbReference type="ARBA" id="ARBA00008737"/>
    </source>
</evidence>
<dbReference type="NCBIfam" id="NF001377">
    <property type="entry name" value="PRK00278.2-4"/>
    <property type="match status" value="1"/>
</dbReference>
<dbReference type="GO" id="GO:0000162">
    <property type="term" value="P:L-tryptophan biosynthetic process"/>
    <property type="evidence" value="ECO:0007669"/>
    <property type="project" value="UniProtKB-UniPathway"/>
</dbReference>
<evidence type="ECO:0000259" key="11">
    <source>
        <dbReference type="Pfam" id="PF00218"/>
    </source>
</evidence>
<evidence type="ECO:0000256" key="1">
    <source>
        <dbReference type="ARBA" id="ARBA00001633"/>
    </source>
</evidence>
<dbReference type="InterPro" id="IPR013798">
    <property type="entry name" value="Indole-3-glycerol_P_synth_dom"/>
</dbReference>
<accession>A0A2A2H939</accession>
<dbReference type="InterPro" id="IPR013785">
    <property type="entry name" value="Aldolase_TIM"/>
</dbReference>
<comment type="catalytic activity">
    <reaction evidence="1">
        <text>1-(2-carboxyphenylamino)-1-deoxy-D-ribulose 5-phosphate + H(+) = (1S,2R)-1-C-(indol-3-yl)glycerol 3-phosphate + CO2 + H2O</text>
        <dbReference type="Rhea" id="RHEA:23476"/>
        <dbReference type="ChEBI" id="CHEBI:15377"/>
        <dbReference type="ChEBI" id="CHEBI:15378"/>
        <dbReference type="ChEBI" id="CHEBI:16526"/>
        <dbReference type="ChEBI" id="CHEBI:58613"/>
        <dbReference type="ChEBI" id="CHEBI:58866"/>
        <dbReference type="EC" id="4.1.1.48"/>
    </reaction>
</comment>
<evidence type="ECO:0000313" key="12">
    <source>
        <dbReference type="EMBL" id="PAV05780.1"/>
    </source>
</evidence>
<reference evidence="12 13" key="1">
    <citation type="journal article" date="2017" name="BMC Genomics">
        <title>Genomic analysis of methanogenic archaea reveals a shift towards energy conservation.</title>
        <authorList>
            <person name="Gilmore S.P."/>
            <person name="Henske J.K."/>
            <person name="Sexton J.A."/>
            <person name="Solomon K.V."/>
            <person name="Seppala S."/>
            <person name="Yoo J.I."/>
            <person name="Huyett L.M."/>
            <person name="Pressman A."/>
            <person name="Cogan J.Z."/>
            <person name="Kivenson V."/>
            <person name="Peng X."/>
            <person name="Tan Y."/>
            <person name="Valentine D.L."/>
            <person name="O'Malley M.A."/>
        </authorList>
    </citation>
    <scope>NUCLEOTIDE SEQUENCE [LARGE SCALE GENOMIC DNA]</scope>
    <source>
        <strain evidence="12 13">M.o.H.</strain>
    </source>
</reference>
<dbReference type="InterPro" id="IPR011060">
    <property type="entry name" value="RibuloseP-bd_barrel"/>
</dbReference>
<keyword evidence="7" id="KW-0210">Decarboxylase</keyword>
<dbReference type="EMBL" id="LMVM01000002">
    <property type="protein sequence ID" value="PAV05780.1"/>
    <property type="molecule type" value="Genomic_DNA"/>
</dbReference>
<evidence type="ECO:0000256" key="2">
    <source>
        <dbReference type="ARBA" id="ARBA00004696"/>
    </source>
</evidence>
<dbReference type="OrthoDB" id="15223at2157"/>
<organism evidence="12 13">
    <name type="scientific">Methanobacterium bryantii</name>
    <dbReference type="NCBI Taxonomy" id="2161"/>
    <lineage>
        <taxon>Archaea</taxon>
        <taxon>Methanobacteriati</taxon>
        <taxon>Methanobacteriota</taxon>
        <taxon>Methanomada group</taxon>
        <taxon>Methanobacteria</taxon>
        <taxon>Methanobacteriales</taxon>
        <taxon>Methanobacteriaceae</taxon>
        <taxon>Methanobacterium</taxon>
    </lineage>
</organism>
<dbReference type="Pfam" id="PF00218">
    <property type="entry name" value="IGPS"/>
    <property type="match status" value="1"/>
</dbReference>
<protein>
    <recommendedName>
        <fullName evidence="5">Indole-3-glycerol phosphate synthase</fullName>
        <ecNumber evidence="4">4.1.1.48</ecNumber>
    </recommendedName>
</protein>
<dbReference type="Proteomes" id="UP000217784">
    <property type="component" value="Unassembled WGS sequence"/>
</dbReference>
<dbReference type="AlphaFoldDB" id="A0A2A2H939"/>
<dbReference type="FunFam" id="3.20.20.70:FF:000024">
    <property type="entry name" value="Indole-3-glycerol phosphate synthase"/>
    <property type="match status" value="1"/>
</dbReference>
<evidence type="ECO:0000256" key="4">
    <source>
        <dbReference type="ARBA" id="ARBA00012362"/>
    </source>
</evidence>
<evidence type="ECO:0000256" key="10">
    <source>
        <dbReference type="ARBA" id="ARBA00023239"/>
    </source>
</evidence>
<evidence type="ECO:0000313" key="13">
    <source>
        <dbReference type="Proteomes" id="UP000217784"/>
    </source>
</evidence>
<gene>
    <name evidence="12" type="ORF">ASJ80_08210</name>
</gene>
<keyword evidence="10" id="KW-0456">Lyase</keyword>
<dbReference type="PROSITE" id="PS00614">
    <property type="entry name" value="IGPS"/>
    <property type="match status" value="1"/>
</dbReference>
<dbReference type="SUPFAM" id="SSF51366">
    <property type="entry name" value="Ribulose-phoshate binding barrel"/>
    <property type="match status" value="1"/>
</dbReference>
<dbReference type="EC" id="4.1.1.48" evidence="4"/>
<comment type="similarity">
    <text evidence="3">Belongs to the TrpC family.</text>
</comment>
<feature type="domain" description="Indole-3-glycerol phosphate synthase" evidence="11">
    <location>
        <begin position="5"/>
        <end position="252"/>
    </location>
</feature>
<evidence type="ECO:0000256" key="6">
    <source>
        <dbReference type="ARBA" id="ARBA00022605"/>
    </source>
</evidence>
<name>A0A2A2H939_METBR</name>
<sequence>MNFSQIITEREKVLKRDMKYRPLSELKENIRGTKIRADFKKALLNKDDVSVICEYKPASPSKGDISNSLVEDVVPFYDKGGASAISVLTEQTFFKSSIKNLRIASKVSKLPLLRKDFVMDEYQIYEARSCGASAVLLIAGVYKDLRFGIDLCHYLEMDALVECKNREEIEMAVKAGAEIIGINNRDFSDFSIDFKRTEKLSKYIPENKVLVSESGVKNSKDVKLLGSYGADAVLIGSTIMESNNILETVQELVKTGKNAKVS</sequence>
<dbReference type="Gene3D" id="3.20.20.70">
    <property type="entry name" value="Aldolase class I"/>
    <property type="match status" value="1"/>
</dbReference>
<comment type="pathway">
    <text evidence="2">Amino-acid biosynthesis; L-tryptophan biosynthesis; L-tryptophan from chorismate: step 4/5.</text>
</comment>
<proteinExistence type="inferred from homology"/>
<dbReference type="CDD" id="cd00331">
    <property type="entry name" value="IGPS"/>
    <property type="match status" value="1"/>
</dbReference>
<keyword evidence="6" id="KW-0028">Amino-acid biosynthesis</keyword>
<keyword evidence="8" id="KW-0822">Tryptophan biosynthesis</keyword>
<dbReference type="InterPro" id="IPR001468">
    <property type="entry name" value="Indole-3-GlycerolPSynthase_CS"/>
</dbReference>
<evidence type="ECO:0000256" key="5">
    <source>
        <dbReference type="ARBA" id="ARBA00018080"/>
    </source>
</evidence>
<evidence type="ECO:0000256" key="9">
    <source>
        <dbReference type="ARBA" id="ARBA00023141"/>
    </source>
</evidence>
<dbReference type="GO" id="GO:0004640">
    <property type="term" value="F:phosphoribosylanthranilate isomerase activity"/>
    <property type="evidence" value="ECO:0007669"/>
    <property type="project" value="TreeGrafter"/>
</dbReference>
<evidence type="ECO:0000256" key="7">
    <source>
        <dbReference type="ARBA" id="ARBA00022793"/>
    </source>
</evidence>
<keyword evidence="13" id="KW-1185">Reference proteome</keyword>
<dbReference type="GO" id="GO:0004425">
    <property type="term" value="F:indole-3-glycerol-phosphate synthase activity"/>
    <property type="evidence" value="ECO:0007669"/>
    <property type="project" value="UniProtKB-EC"/>
</dbReference>
<dbReference type="PANTHER" id="PTHR22854">
    <property type="entry name" value="TRYPTOPHAN BIOSYNTHESIS PROTEIN"/>
    <property type="match status" value="1"/>
</dbReference>
<comment type="caution">
    <text evidence="12">The sequence shown here is derived from an EMBL/GenBank/DDBJ whole genome shotgun (WGS) entry which is preliminary data.</text>
</comment>
<dbReference type="PANTHER" id="PTHR22854:SF2">
    <property type="entry name" value="INDOLE-3-GLYCEROL-PHOSPHATE SYNTHASE"/>
    <property type="match status" value="1"/>
</dbReference>